<dbReference type="EMBL" id="MCGR01000008">
    <property type="protein sequence ID" value="ORY88741.1"/>
    <property type="molecule type" value="Genomic_DNA"/>
</dbReference>
<dbReference type="InterPro" id="IPR041698">
    <property type="entry name" value="Methyltransf_25"/>
</dbReference>
<dbReference type="AlphaFoldDB" id="A0A1Y2FYW1"/>
<dbReference type="InterPro" id="IPR029063">
    <property type="entry name" value="SAM-dependent_MTases_sf"/>
</dbReference>
<dbReference type="Gene3D" id="3.40.50.150">
    <property type="entry name" value="Vaccinia Virus protein VP39"/>
    <property type="match status" value="1"/>
</dbReference>
<feature type="compositionally biased region" description="Pro residues" evidence="1">
    <location>
        <begin position="429"/>
        <end position="445"/>
    </location>
</feature>
<feature type="compositionally biased region" description="Pro residues" evidence="1">
    <location>
        <begin position="1"/>
        <end position="11"/>
    </location>
</feature>
<dbReference type="STRING" id="106004.A0A1Y2FYW1"/>
<dbReference type="Proteomes" id="UP000193467">
    <property type="component" value="Unassembled WGS sequence"/>
</dbReference>
<protein>
    <recommendedName>
        <fullName evidence="2">Methyltransferase domain-containing protein</fullName>
    </recommendedName>
</protein>
<feature type="compositionally biased region" description="Low complexity" evidence="1">
    <location>
        <begin position="116"/>
        <end position="131"/>
    </location>
</feature>
<dbReference type="PANTHER" id="PTHR43591">
    <property type="entry name" value="METHYLTRANSFERASE"/>
    <property type="match status" value="1"/>
</dbReference>
<feature type="compositionally biased region" description="Low complexity" evidence="1">
    <location>
        <begin position="12"/>
        <end position="49"/>
    </location>
</feature>
<feature type="compositionally biased region" description="Low complexity" evidence="1">
    <location>
        <begin position="446"/>
        <end position="462"/>
    </location>
</feature>
<evidence type="ECO:0000256" key="1">
    <source>
        <dbReference type="SAM" id="MobiDB-lite"/>
    </source>
</evidence>
<reference evidence="3 4" key="1">
    <citation type="submission" date="2016-07" db="EMBL/GenBank/DDBJ databases">
        <title>Pervasive Adenine N6-methylation of Active Genes in Fungi.</title>
        <authorList>
            <consortium name="DOE Joint Genome Institute"/>
            <person name="Mondo S.J."/>
            <person name="Dannebaum R.O."/>
            <person name="Kuo R.C."/>
            <person name="Labutti K."/>
            <person name="Haridas S."/>
            <person name="Kuo A."/>
            <person name="Salamov A."/>
            <person name="Ahrendt S.R."/>
            <person name="Lipzen A."/>
            <person name="Sullivan W."/>
            <person name="Andreopoulos W.B."/>
            <person name="Clum A."/>
            <person name="Lindquist E."/>
            <person name="Daum C."/>
            <person name="Ramamoorthy G.K."/>
            <person name="Gryganskyi A."/>
            <person name="Culley D."/>
            <person name="Magnuson J.K."/>
            <person name="James T.Y."/>
            <person name="O'Malley M.A."/>
            <person name="Stajich J.E."/>
            <person name="Spatafora J.W."/>
            <person name="Visel A."/>
            <person name="Grigoriev I.V."/>
        </authorList>
    </citation>
    <scope>NUCLEOTIDE SEQUENCE [LARGE SCALE GENOMIC DNA]</scope>
    <source>
        <strain evidence="3 4">62-1032</strain>
    </source>
</reference>
<dbReference type="InParanoid" id="A0A1Y2FYW1"/>
<evidence type="ECO:0000313" key="4">
    <source>
        <dbReference type="Proteomes" id="UP000193467"/>
    </source>
</evidence>
<dbReference type="SUPFAM" id="SSF53335">
    <property type="entry name" value="S-adenosyl-L-methionine-dependent methyltransferases"/>
    <property type="match status" value="1"/>
</dbReference>
<evidence type="ECO:0000313" key="3">
    <source>
        <dbReference type="EMBL" id="ORY88741.1"/>
    </source>
</evidence>
<feature type="domain" description="Methyltransferase" evidence="2">
    <location>
        <begin position="251"/>
        <end position="349"/>
    </location>
</feature>
<organism evidence="3 4">
    <name type="scientific">Leucosporidium creatinivorum</name>
    <dbReference type="NCBI Taxonomy" id="106004"/>
    <lineage>
        <taxon>Eukaryota</taxon>
        <taxon>Fungi</taxon>
        <taxon>Dikarya</taxon>
        <taxon>Basidiomycota</taxon>
        <taxon>Pucciniomycotina</taxon>
        <taxon>Microbotryomycetes</taxon>
        <taxon>Leucosporidiales</taxon>
        <taxon>Leucosporidium</taxon>
    </lineage>
</organism>
<dbReference type="Pfam" id="PF13649">
    <property type="entry name" value="Methyltransf_25"/>
    <property type="match status" value="1"/>
</dbReference>
<gene>
    <name evidence="3" type="ORF">BCR35DRAFT_204518</name>
</gene>
<dbReference type="CDD" id="cd02440">
    <property type="entry name" value="AdoMet_MTases"/>
    <property type="match status" value="1"/>
</dbReference>
<proteinExistence type="predicted"/>
<feature type="region of interest" description="Disordered" evidence="1">
    <location>
        <begin position="424"/>
        <end position="462"/>
    </location>
</feature>
<sequence length="659" mass="70554">MIRSPPSPSSPSSPSRTNSPSTTNTKRSTFGITRSSSSSNRNGGSSLFSFGGGGGNSTPSSANTSPTHAFNSALNLPPSPGASHLREATFPFSSGGGGGTSSSTSSLSRPSFDNPSSTSALAPSPSLVSTSMFGRSSSKRLERKNTRVASSSRSGVDRSGFSASELDGMFDSYSSNGGGGPGSPGPGSLMGESMNSSDREGGMGSGALGAGEAVGLKRKGFFAEYVPKGEIGRQRYMWTEEGAQAPPPKRVLDIGSGPTSLWSIMQASQPGWETTQFVGLDIAPSEIPHDYLAYDISNRLSYVQHNFLEPLPFDDDRFDFVRIANVGLGVPEHMWAQLIEEATRVLSPGCHLEVVEHNFAVLRKRPLIKTPKAFSVAYQEDPDAVIDECFDAVLEERFINPHTIGMIPSQLALNCTNIQSSGLITLPLPSRPPAPARPPTPPSPTQPSASPQHSPLTSYSAGFASSSSPLTHLSPGLPHLYLAAYSDRFSSSSHAIASSAAARRQKRSGANGAEQRQRQDLLHLELDETVRGWAAELRERAGLASVVRNLWGWDCAMDGKMKDMLEDQLPVFDEKIRAFDAAYEDEGWQAVVGAHQPEGEWWDPEIEFRRAQVAFAKREATIELGRVKARLGEKEERDEEGGEDVGVLEMGTFVARAMA</sequence>
<feature type="region of interest" description="Disordered" evidence="1">
    <location>
        <begin position="1"/>
        <end position="206"/>
    </location>
</feature>
<dbReference type="OrthoDB" id="2013972at2759"/>
<evidence type="ECO:0000259" key="2">
    <source>
        <dbReference type="Pfam" id="PF13649"/>
    </source>
</evidence>
<accession>A0A1Y2FYW1</accession>
<comment type="caution">
    <text evidence="3">The sequence shown here is derived from an EMBL/GenBank/DDBJ whole genome shotgun (WGS) entry which is preliminary data.</text>
</comment>
<name>A0A1Y2FYW1_9BASI</name>
<keyword evidence="4" id="KW-1185">Reference proteome</keyword>